<keyword evidence="3" id="KW-1003">Cell membrane</keyword>
<protein>
    <submittedName>
        <fullName evidence="8">Unannotated protein</fullName>
    </submittedName>
</protein>
<reference evidence="8" key="1">
    <citation type="submission" date="2020-05" db="EMBL/GenBank/DDBJ databases">
        <authorList>
            <person name="Chiriac C."/>
            <person name="Salcher M."/>
            <person name="Ghai R."/>
            <person name="Kavagutti S V."/>
        </authorList>
    </citation>
    <scope>NUCLEOTIDE SEQUENCE</scope>
</reference>
<feature type="domain" description="ABC transporter" evidence="7">
    <location>
        <begin position="5"/>
        <end position="258"/>
    </location>
</feature>
<evidence type="ECO:0000259" key="7">
    <source>
        <dbReference type="PROSITE" id="PS50893"/>
    </source>
</evidence>
<comment type="subcellular location">
    <subcellularLocation>
        <location evidence="1">Cell membrane</location>
        <topology evidence="1">Peripheral membrane protein</topology>
    </subcellularLocation>
</comment>
<dbReference type="GO" id="GO:0016887">
    <property type="term" value="F:ATP hydrolysis activity"/>
    <property type="evidence" value="ECO:0007669"/>
    <property type="project" value="InterPro"/>
</dbReference>
<dbReference type="PROSITE" id="PS00211">
    <property type="entry name" value="ABC_TRANSPORTER_1"/>
    <property type="match status" value="1"/>
</dbReference>
<dbReference type="EMBL" id="CAESAF010000037">
    <property type="protein sequence ID" value="CAB4335184.1"/>
    <property type="molecule type" value="Genomic_DNA"/>
</dbReference>
<dbReference type="GO" id="GO:0005886">
    <property type="term" value="C:plasma membrane"/>
    <property type="evidence" value="ECO:0007669"/>
    <property type="project" value="UniProtKB-SubCell"/>
</dbReference>
<dbReference type="Gene3D" id="3.40.50.300">
    <property type="entry name" value="P-loop containing nucleotide triphosphate hydrolases"/>
    <property type="match status" value="1"/>
</dbReference>
<evidence type="ECO:0000256" key="6">
    <source>
        <dbReference type="ARBA" id="ARBA00023136"/>
    </source>
</evidence>
<dbReference type="AlphaFoldDB" id="A0A6J5YY62"/>
<dbReference type="InterPro" id="IPR003593">
    <property type="entry name" value="AAA+_ATPase"/>
</dbReference>
<dbReference type="NCBIfam" id="TIGR01727">
    <property type="entry name" value="oligo_HPY"/>
    <property type="match status" value="1"/>
</dbReference>
<keyword evidence="4" id="KW-0547">Nucleotide-binding</keyword>
<dbReference type="PANTHER" id="PTHR43297:SF2">
    <property type="entry name" value="DIPEPTIDE TRANSPORT ATP-BINDING PROTEIN DPPD"/>
    <property type="match status" value="1"/>
</dbReference>
<dbReference type="InterPro" id="IPR050388">
    <property type="entry name" value="ABC_Ni/Peptide_Import"/>
</dbReference>
<dbReference type="SMART" id="SM00382">
    <property type="entry name" value="AAA"/>
    <property type="match status" value="1"/>
</dbReference>
<evidence type="ECO:0000256" key="4">
    <source>
        <dbReference type="ARBA" id="ARBA00022741"/>
    </source>
</evidence>
<dbReference type="Pfam" id="PF08352">
    <property type="entry name" value="oligo_HPY"/>
    <property type="match status" value="1"/>
</dbReference>
<dbReference type="InterPro" id="IPR017871">
    <property type="entry name" value="ABC_transporter-like_CS"/>
</dbReference>
<dbReference type="CDD" id="cd03257">
    <property type="entry name" value="ABC_NikE_OppD_transporters"/>
    <property type="match status" value="1"/>
</dbReference>
<organism evidence="8">
    <name type="scientific">freshwater metagenome</name>
    <dbReference type="NCBI Taxonomy" id="449393"/>
    <lineage>
        <taxon>unclassified sequences</taxon>
        <taxon>metagenomes</taxon>
        <taxon>ecological metagenomes</taxon>
    </lineage>
</organism>
<dbReference type="GO" id="GO:0015833">
    <property type="term" value="P:peptide transport"/>
    <property type="evidence" value="ECO:0007669"/>
    <property type="project" value="InterPro"/>
</dbReference>
<dbReference type="Pfam" id="PF00005">
    <property type="entry name" value="ABC_tran"/>
    <property type="match status" value="1"/>
</dbReference>
<dbReference type="PANTHER" id="PTHR43297">
    <property type="entry name" value="OLIGOPEPTIDE TRANSPORT ATP-BINDING PROTEIN APPD"/>
    <property type="match status" value="1"/>
</dbReference>
<dbReference type="SUPFAM" id="SSF52540">
    <property type="entry name" value="P-loop containing nucleoside triphosphate hydrolases"/>
    <property type="match status" value="1"/>
</dbReference>
<keyword evidence="2" id="KW-0813">Transport</keyword>
<accession>A0A6J5YY62</accession>
<dbReference type="InterPro" id="IPR013563">
    <property type="entry name" value="Oligopep_ABC_C"/>
</dbReference>
<name>A0A6J5YY62_9ZZZZ</name>
<evidence type="ECO:0000256" key="1">
    <source>
        <dbReference type="ARBA" id="ARBA00004202"/>
    </source>
</evidence>
<evidence type="ECO:0000313" key="8">
    <source>
        <dbReference type="EMBL" id="CAB4335184.1"/>
    </source>
</evidence>
<gene>
    <name evidence="8" type="ORF">UFOPK3574_00499</name>
</gene>
<evidence type="ECO:0000256" key="5">
    <source>
        <dbReference type="ARBA" id="ARBA00022840"/>
    </source>
</evidence>
<sequence length="328" mass="35534">MTSDVKLLDINNVAIGIERRKRETLVLVREANFDVNYGEMVGIVGESGSGKTMICRSIIGTLQRRGASVIGGEVLFEGLDLRTINEAKWKSLRGKVIGYVPQSALAGPNPVLTIEKQLAEALSQVDGEGSMKNRSKELLDLVKIRRVDTVMKQYPYQLSGGMRQRVMIACALASRPKLLIADEPTTGLDVTVQSQIMELLREIRSDLGTAIILISHDLALVDEVCDKIVVMHAGATVEVGPTASMAKPRHPYTVALNSSRIDVAKPGGELITIKGNPPSVGQWNPGCRFAERCDYVQSDCLVGDHPALSGKKGEHQSACLHADKIGKI</sequence>
<keyword evidence="5" id="KW-0067">ATP-binding</keyword>
<keyword evidence="6" id="KW-0472">Membrane</keyword>
<evidence type="ECO:0000256" key="2">
    <source>
        <dbReference type="ARBA" id="ARBA00022448"/>
    </source>
</evidence>
<dbReference type="PROSITE" id="PS50893">
    <property type="entry name" value="ABC_TRANSPORTER_2"/>
    <property type="match status" value="1"/>
</dbReference>
<evidence type="ECO:0000256" key="3">
    <source>
        <dbReference type="ARBA" id="ARBA00022475"/>
    </source>
</evidence>
<proteinExistence type="predicted"/>
<dbReference type="InterPro" id="IPR003439">
    <property type="entry name" value="ABC_transporter-like_ATP-bd"/>
</dbReference>
<dbReference type="InterPro" id="IPR027417">
    <property type="entry name" value="P-loop_NTPase"/>
</dbReference>
<dbReference type="GO" id="GO:0005524">
    <property type="term" value="F:ATP binding"/>
    <property type="evidence" value="ECO:0007669"/>
    <property type="project" value="UniProtKB-KW"/>
</dbReference>